<dbReference type="Proteomes" id="UP000582981">
    <property type="component" value="Unassembled WGS sequence"/>
</dbReference>
<dbReference type="InterPro" id="IPR040669">
    <property type="entry name" value="Agarase_CBM"/>
</dbReference>
<protein>
    <submittedName>
        <fullName evidence="4">Beta-galactosidase</fullName>
    </submittedName>
</protein>
<name>A0A7Y7WCT9_9PSED</name>
<feature type="region of interest" description="Disordered" evidence="1">
    <location>
        <begin position="749"/>
        <end position="787"/>
    </location>
</feature>
<feature type="compositionally biased region" description="Gly residues" evidence="1">
    <location>
        <begin position="778"/>
        <end position="787"/>
    </location>
</feature>
<dbReference type="InterPro" id="IPR017853">
    <property type="entry name" value="GH"/>
</dbReference>
<gene>
    <name evidence="4" type="ORF">HX829_11130</name>
</gene>
<evidence type="ECO:0000259" key="3">
    <source>
        <dbReference type="Pfam" id="PF17992"/>
    </source>
</evidence>
<proteinExistence type="predicted"/>
<sequence>MIGRTLPAIFALLFAAPLWAAPAGQQTLFNFVRPADVVQVVTVDASLPQYNAEQTAEGEVLRRVTFNPAAQPSLRLAPQTGAWDWSQAGAMSLRIQSAMDWALTLNVTIQSSDGKTLTSRVDLPAGPAQTLLVPLQASSPLSQGMRAGPPMPTTVDGQRVLLASSQGELNRQQVVSVTLSMDAPKVAQNILLERFGVQNGDDVVKAVYSSLVDGYGQSTRAKWPEKISSDDQLKAAASKESQQLKTWLTERERSARDKFGGSLKGPLFDATGFFRTEKHDGRWYLVTPEGHPFYSLGVNTVSAHDQQTYVEGREGMFSDLPKDGEPLAAYYGKADNGITTGASQGRGFKSGRWFDFYGANLERTYGSPCASAAPTEPKVPCAPGLDAQRWQKHTLDRLQAWGFNTVGNWSDPALGLNDRVPYTLPLSIVGDYASISTGSDWWGGMPDPFDPRFAMATERAVAIATRDHRDDPWLVGYFADNELAWAGPGNDPKSRYALAYGTLRMTTDVPAKRAFLKQLRDKYRNQEGLSKAWGVEIPTWEQMEDPGFEAPLPNPAHPQIEADLKYFQKVFADTYFKTISDSLKWHAPNHLLLGGRFAVSTPEAVASCAQYCDVLSFNFYTLKPQDGYDFDQLEALNKPVLITEFNFGSKDRGPFWGGVTELAREEDRGPAYAAFLKQAVAEPSIVGVHWFQYLDQPVSGRLLDGENGHFGLVGITDVPFQGFVESVRKSNLQALALLNKAAEKAKVEAQQKAAKGIAQDDNGGKGRSSSAGGEDAGHSGGHSGNGH</sequence>
<dbReference type="RefSeq" id="WP_177144076.1">
    <property type="nucleotide sequence ID" value="NZ_JACAPU010000013.1"/>
</dbReference>
<feature type="domain" description="Agarase CBM-like" evidence="3">
    <location>
        <begin position="68"/>
        <end position="180"/>
    </location>
</feature>
<reference evidence="4 5" key="1">
    <citation type="submission" date="2020-04" db="EMBL/GenBank/DDBJ databases">
        <title>Molecular characterization of pseudomonads from Agaricus bisporus reveal novel blotch 2 pathogens in Western Europe.</title>
        <authorList>
            <person name="Taparia T."/>
            <person name="Krijger M."/>
            <person name="Haynes E."/>
            <person name="Elpinstone J.G."/>
            <person name="Noble R."/>
            <person name="Van Der Wolf J."/>
        </authorList>
    </citation>
    <scope>NUCLEOTIDE SEQUENCE [LARGE SCALE GENOMIC DNA]</scope>
    <source>
        <strain evidence="4 5">F1001</strain>
    </source>
</reference>
<evidence type="ECO:0000256" key="1">
    <source>
        <dbReference type="SAM" id="MobiDB-lite"/>
    </source>
</evidence>
<dbReference type="Gene3D" id="2.60.120.430">
    <property type="entry name" value="Galactose-binding lectin"/>
    <property type="match status" value="1"/>
</dbReference>
<accession>A0A7Y7WCT9</accession>
<comment type="caution">
    <text evidence="4">The sequence shown here is derived from an EMBL/GenBank/DDBJ whole genome shotgun (WGS) entry which is preliminary data.</text>
</comment>
<dbReference type="SUPFAM" id="SSF51445">
    <property type="entry name" value="(Trans)glycosidases"/>
    <property type="match status" value="1"/>
</dbReference>
<evidence type="ECO:0000256" key="2">
    <source>
        <dbReference type="SAM" id="SignalP"/>
    </source>
</evidence>
<evidence type="ECO:0000313" key="4">
    <source>
        <dbReference type="EMBL" id="NWB47050.1"/>
    </source>
</evidence>
<feature type="chain" id="PRO_5030530863" evidence="2">
    <location>
        <begin position="21"/>
        <end position="787"/>
    </location>
</feature>
<dbReference type="AlphaFoldDB" id="A0A7Y7WCT9"/>
<dbReference type="Pfam" id="PF17992">
    <property type="entry name" value="Agarase_CBM"/>
    <property type="match status" value="1"/>
</dbReference>
<dbReference type="EMBL" id="JACAPU010000013">
    <property type="protein sequence ID" value="NWB47050.1"/>
    <property type="molecule type" value="Genomic_DNA"/>
</dbReference>
<keyword evidence="2" id="KW-0732">Signal</keyword>
<evidence type="ECO:0000313" key="5">
    <source>
        <dbReference type="Proteomes" id="UP000582981"/>
    </source>
</evidence>
<organism evidence="4 5">
    <name type="scientific">Pseudomonas gingeri</name>
    <dbReference type="NCBI Taxonomy" id="117681"/>
    <lineage>
        <taxon>Bacteria</taxon>
        <taxon>Pseudomonadati</taxon>
        <taxon>Pseudomonadota</taxon>
        <taxon>Gammaproteobacteria</taxon>
        <taxon>Pseudomonadales</taxon>
        <taxon>Pseudomonadaceae</taxon>
        <taxon>Pseudomonas</taxon>
    </lineage>
</organism>
<dbReference type="Gene3D" id="3.20.20.80">
    <property type="entry name" value="Glycosidases"/>
    <property type="match status" value="1"/>
</dbReference>
<feature type="signal peptide" evidence="2">
    <location>
        <begin position="1"/>
        <end position="20"/>
    </location>
</feature>